<comment type="subunit">
    <text evidence="11">Homotetramer.</text>
</comment>
<feature type="binding site" evidence="11">
    <location>
        <begin position="308"/>
        <end position="312"/>
    </location>
    <ligand>
        <name>FMN</name>
        <dbReference type="ChEBI" id="CHEBI:58210"/>
    </ligand>
</feature>
<keyword evidence="7 11" id="KW-0274">FAD</keyword>
<dbReference type="EC" id="4.2.3.5" evidence="3 11"/>
<dbReference type="EMBL" id="CEKZ01000014">
    <property type="protein sequence ID" value="CEQ04781.1"/>
    <property type="molecule type" value="Genomic_DNA"/>
</dbReference>
<dbReference type="PROSITE" id="PS00788">
    <property type="entry name" value="CHORISMATE_SYNTHASE_2"/>
    <property type="match status" value="1"/>
</dbReference>
<keyword evidence="8 11" id="KW-0521">NADP</keyword>
<dbReference type="PIRSF" id="PIRSF001456">
    <property type="entry name" value="Chorismate_synth"/>
    <property type="match status" value="1"/>
</dbReference>
<dbReference type="Gene3D" id="3.60.150.10">
    <property type="entry name" value="Chorismate synthase AroC"/>
    <property type="match status" value="1"/>
</dbReference>
<evidence type="ECO:0000313" key="14">
    <source>
        <dbReference type="Proteomes" id="UP000049127"/>
    </source>
</evidence>
<dbReference type="GO" id="GO:0008652">
    <property type="term" value="P:amino acid biosynthetic process"/>
    <property type="evidence" value="ECO:0007669"/>
    <property type="project" value="UniProtKB-KW"/>
</dbReference>
<evidence type="ECO:0000256" key="9">
    <source>
        <dbReference type="ARBA" id="ARBA00023141"/>
    </source>
</evidence>
<dbReference type="Proteomes" id="UP000049127">
    <property type="component" value="Unassembled WGS sequence"/>
</dbReference>
<dbReference type="InterPro" id="IPR020541">
    <property type="entry name" value="Chorismate_synthase_CS"/>
</dbReference>
<evidence type="ECO:0000256" key="5">
    <source>
        <dbReference type="ARBA" id="ARBA00022630"/>
    </source>
</evidence>
<dbReference type="PANTHER" id="PTHR21085">
    <property type="entry name" value="CHORISMATE SYNTHASE"/>
    <property type="match status" value="1"/>
</dbReference>
<dbReference type="CDD" id="cd07304">
    <property type="entry name" value="Chorismate_synthase"/>
    <property type="match status" value="1"/>
</dbReference>
<organism evidence="13 14">
    <name type="scientific">Paraclostridium sordellii</name>
    <name type="common">Clostridium sordellii</name>
    <dbReference type="NCBI Taxonomy" id="1505"/>
    <lineage>
        <taxon>Bacteria</taxon>
        <taxon>Bacillati</taxon>
        <taxon>Bacillota</taxon>
        <taxon>Clostridia</taxon>
        <taxon>Peptostreptococcales</taxon>
        <taxon>Peptostreptococcaceae</taxon>
        <taxon>Paraclostridium</taxon>
    </lineage>
</organism>
<dbReference type="HAMAP" id="MF_00300">
    <property type="entry name" value="Chorismate_synth"/>
    <property type="match status" value="1"/>
</dbReference>
<dbReference type="InterPro" id="IPR000453">
    <property type="entry name" value="Chorismate_synth"/>
</dbReference>
<keyword evidence="9 11" id="KW-0057">Aromatic amino acid biosynthesis</keyword>
<comment type="catalytic activity">
    <reaction evidence="11 12">
        <text>5-O-(1-carboxyvinyl)-3-phosphoshikimate = chorismate + phosphate</text>
        <dbReference type="Rhea" id="RHEA:21020"/>
        <dbReference type="ChEBI" id="CHEBI:29748"/>
        <dbReference type="ChEBI" id="CHEBI:43474"/>
        <dbReference type="ChEBI" id="CHEBI:57701"/>
        <dbReference type="EC" id="4.2.3.5"/>
    </reaction>
</comment>
<feature type="binding site" evidence="11">
    <location>
        <position position="46"/>
    </location>
    <ligand>
        <name>NADP(+)</name>
        <dbReference type="ChEBI" id="CHEBI:58349"/>
    </ligand>
</feature>
<dbReference type="NCBIfam" id="NF003793">
    <property type="entry name" value="PRK05382.1"/>
    <property type="match status" value="1"/>
</dbReference>
<dbReference type="GO" id="GO:0010181">
    <property type="term" value="F:FMN binding"/>
    <property type="evidence" value="ECO:0007669"/>
    <property type="project" value="TreeGrafter"/>
</dbReference>
<feature type="binding site" evidence="11">
    <location>
        <position position="334"/>
    </location>
    <ligand>
        <name>FMN</name>
        <dbReference type="ChEBI" id="CHEBI:58210"/>
    </ligand>
</feature>
<dbReference type="SUPFAM" id="SSF103263">
    <property type="entry name" value="Chorismate synthase, AroC"/>
    <property type="match status" value="1"/>
</dbReference>
<keyword evidence="5 11" id="KW-0285">Flavoprotein</keyword>
<evidence type="ECO:0000256" key="1">
    <source>
        <dbReference type="ARBA" id="ARBA00005044"/>
    </source>
</evidence>
<evidence type="ECO:0000313" key="13">
    <source>
        <dbReference type="EMBL" id="CEQ04781.1"/>
    </source>
</evidence>
<evidence type="ECO:0000256" key="8">
    <source>
        <dbReference type="ARBA" id="ARBA00022857"/>
    </source>
</evidence>
<keyword evidence="10 11" id="KW-0456">Lyase</keyword>
<sequence length="390" mass="43522">MIRYITSGESHGKCLTSIIEGIPANVSIDIDEINKELKKRQSGYGRGGRMKIENDKVEILSGVRGNITIGSPLAIQIINKDYENWANYMNPTGDIDRESKKVSHVRPGHADLVGSLKYNFDDARNVLERSSARETASRVAVGAICKQILSKFNIDITSHVTQIGKVKLDRLYSFDYIKGKVDLSLVRCIDEETERLMIEEIEKTKDAKDTIGGVIEVRVKNVPPGLGSYVHYDRKIDAHIAMNVMSIQAIKGVEIGIGFDVSSKNGSEVMDEIYYSKENGIYRNTNNLGGIEGGMTTGDEIIIRCAMKPIPTLYKPLNSINMNTKENYKATVERSDTCAVPACSIVCENVVSTVILNFFLEKFGNDNIEDIKNNYNSYMNRLGERGWKNL</sequence>
<feature type="binding site" evidence="11">
    <location>
        <begin position="248"/>
        <end position="249"/>
    </location>
    <ligand>
        <name>FMN</name>
        <dbReference type="ChEBI" id="CHEBI:58210"/>
    </ligand>
</feature>
<dbReference type="PROSITE" id="PS00787">
    <property type="entry name" value="CHORISMATE_SYNTHASE_1"/>
    <property type="match status" value="1"/>
</dbReference>
<dbReference type="Pfam" id="PF01264">
    <property type="entry name" value="Chorismate_synt"/>
    <property type="match status" value="1"/>
</dbReference>
<dbReference type="GO" id="GO:0004107">
    <property type="term" value="F:chorismate synthase activity"/>
    <property type="evidence" value="ECO:0007669"/>
    <property type="project" value="UniProtKB-UniRule"/>
</dbReference>
<proteinExistence type="inferred from homology"/>
<feature type="binding site" evidence="11">
    <location>
        <position position="40"/>
    </location>
    <ligand>
        <name>NADP(+)</name>
        <dbReference type="ChEBI" id="CHEBI:58349"/>
    </ligand>
</feature>
<gene>
    <name evidence="11 13" type="primary">aroC</name>
    <name evidence="13" type="ORF">R28058_24991</name>
</gene>
<dbReference type="GO" id="GO:0009423">
    <property type="term" value="P:chorismate biosynthetic process"/>
    <property type="evidence" value="ECO:0007669"/>
    <property type="project" value="UniProtKB-UniRule"/>
</dbReference>
<dbReference type="RefSeq" id="WP_314738557.1">
    <property type="nucleotide sequence ID" value="NZ_CDNI01000021.1"/>
</dbReference>
<evidence type="ECO:0000256" key="11">
    <source>
        <dbReference type="HAMAP-Rule" id="MF_00300"/>
    </source>
</evidence>
<comment type="function">
    <text evidence="11">Catalyzes the anti-1,4-elimination of the C-3 phosphate and the C-6 proR hydrogen from 5-enolpyruvylshikimate-3-phosphate (EPSP) to yield chorismate, which is the branch point compound that serves as the starting substrate for the three terminal pathways of aromatic amino acid biosynthesis. This reaction introduces a second double bond into the aromatic ring system.</text>
</comment>
<evidence type="ECO:0000256" key="12">
    <source>
        <dbReference type="RuleBase" id="RU000605"/>
    </source>
</evidence>
<protein>
    <recommendedName>
        <fullName evidence="3 11">Chorismate synthase</fullName>
        <shortName evidence="11">CS</shortName>
        <ecNumber evidence="3 11">4.2.3.5</ecNumber>
    </recommendedName>
    <alternativeName>
        <fullName evidence="11">5-enolpyruvylshikimate-3-phosphate phospholyase</fullName>
    </alternativeName>
</protein>
<comment type="cofactor">
    <cofactor evidence="11 12">
        <name>FMNH2</name>
        <dbReference type="ChEBI" id="CHEBI:57618"/>
    </cofactor>
    <text evidence="11 12">Reduced FMN (FMNH(2)).</text>
</comment>
<reference evidence="13 14" key="1">
    <citation type="submission" date="2015-01" db="EMBL/GenBank/DDBJ databases">
        <authorList>
            <person name="Aslett A.Martin."/>
            <person name="De Silva Nishadi"/>
        </authorList>
    </citation>
    <scope>NUCLEOTIDE SEQUENCE [LARGE SCALE GENOMIC DNA]</scope>
    <source>
        <strain evidence="13 14">R28058</strain>
    </source>
</reference>
<evidence type="ECO:0000256" key="6">
    <source>
        <dbReference type="ARBA" id="ARBA00022643"/>
    </source>
</evidence>
<keyword evidence="6 11" id="KW-0288">FMN</keyword>
<dbReference type="InterPro" id="IPR035904">
    <property type="entry name" value="Chorismate_synth_AroC_sf"/>
</dbReference>
<dbReference type="UniPathway" id="UPA00053">
    <property type="reaction ID" value="UER00090"/>
</dbReference>
<accession>A0A0C7G8X8</accession>
<dbReference type="FunFam" id="3.60.150.10:FF:000002">
    <property type="entry name" value="Chorismate synthase"/>
    <property type="match status" value="1"/>
</dbReference>
<dbReference type="PANTHER" id="PTHR21085:SF0">
    <property type="entry name" value="CHORISMATE SYNTHASE"/>
    <property type="match status" value="1"/>
</dbReference>
<feature type="binding site" evidence="11">
    <location>
        <position position="293"/>
    </location>
    <ligand>
        <name>FMN</name>
        <dbReference type="ChEBI" id="CHEBI:58210"/>
    </ligand>
</feature>
<name>A0A0C7G8X8_PARSO</name>
<dbReference type="GO" id="GO:0009073">
    <property type="term" value="P:aromatic amino acid family biosynthetic process"/>
    <property type="evidence" value="ECO:0007669"/>
    <property type="project" value="UniProtKB-KW"/>
</dbReference>
<comment type="pathway">
    <text evidence="1 11 12">Metabolic intermediate biosynthesis; chorismate biosynthesis; chorismate from D-erythrose 4-phosphate and phosphoenolpyruvate: step 7/7.</text>
</comment>
<dbReference type="GO" id="GO:0005829">
    <property type="term" value="C:cytosol"/>
    <property type="evidence" value="ECO:0007669"/>
    <property type="project" value="TreeGrafter"/>
</dbReference>
<dbReference type="NCBIfam" id="TIGR00033">
    <property type="entry name" value="aroC"/>
    <property type="match status" value="1"/>
</dbReference>
<dbReference type="AlphaFoldDB" id="A0A0C7G8X8"/>
<evidence type="ECO:0000256" key="3">
    <source>
        <dbReference type="ARBA" id="ARBA00013036"/>
    </source>
</evidence>
<comment type="similarity">
    <text evidence="2 11 12">Belongs to the chorismate synthase family.</text>
</comment>
<evidence type="ECO:0000256" key="4">
    <source>
        <dbReference type="ARBA" id="ARBA00022605"/>
    </source>
</evidence>
<evidence type="ECO:0000256" key="10">
    <source>
        <dbReference type="ARBA" id="ARBA00023239"/>
    </source>
</evidence>
<feature type="binding site" evidence="11">
    <location>
        <begin position="129"/>
        <end position="131"/>
    </location>
    <ligand>
        <name>FMN</name>
        <dbReference type="ChEBI" id="CHEBI:58210"/>
    </ligand>
</feature>
<keyword evidence="4 11" id="KW-0028">Amino-acid biosynthesis</keyword>
<evidence type="ECO:0000256" key="2">
    <source>
        <dbReference type="ARBA" id="ARBA00008014"/>
    </source>
</evidence>
<evidence type="ECO:0000256" key="7">
    <source>
        <dbReference type="ARBA" id="ARBA00022827"/>
    </source>
</evidence>